<keyword evidence="1" id="KW-1133">Transmembrane helix</keyword>
<sequence>MKPSKPVYQRILAIIIMCIPGASAAYSWKWMRDMFHDFLSGQSFAWLPFTGSLILFLASIAFLGGFIFHHDKKRNRLKSQKSKISS</sequence>
<dbReference type="Proteomes" id="UP000641910">
    <property type="component" value="Unassembled WGS sequence"/>
</dbReference>
<feature type="transmembrane region" description="Helical" evidence="1">
    <location>
        <begin position="46"/>
        <end position="68"/>
    </location>
</feature>
<protein>
    <submittedName>
        <fullName evidence="2">DUF2627 domain-containing protein</fullName>
    </submittedName>
</protein>
<accession>A0ABS0QDV9</accession>
<keyword evidence="1" id="KW-0812">Transmembrane</keyword>
<evidence type="ECO:0000256" key="1">
    <source>
        <dbReference type="SAM" id="Phobius"/>
    </source>
</evidence>
<keyword evidence="3" id="KW-1185">Reference proteome</keyword>
<proteinExistence type="predicted"/>
<reference evidence="2 3" key="1">
    <citation type="submission" date="2020-12" db="EMBL/GenBank/DDBJ databases">
        <title>WGS of Thermoactinomyces spp.</title>
        <authorList>
            <person name="Cheng K."/>
        </authorList>
    </citation>
    <scope>NUCLEOTIDE SEQUENCE [LARGE SCALE GENOMIC DNA]</scope>
    <source>
        <strain evidence="3">CICC 10650\ACCC 41061</strain>
    </source>
</reference>
<feature type="transmembrane region" description="Helical" evidence="1">
    <location>
        <begin position="7"/>
        <end position="26"/>
    </location>
</feature>
<dbReference type="RefSeq" id="WP_037997453.1">
    <property type="nucleotide sequence ID" value="NZ_CP039710.1"/>
</dbReference>
<gene>
    <name evidence="2" type="ORF">I8U22_01355</name>
</gene>
<dbReference type="Pfam" id="PF11118">
    <property type="entry name" value="DUF2627"/>
    <property type="match status" value="1"/>
</dbReference>
<keyword evidence="1" id="KW-0472">Membrane</keyword>
<evidence type="ECO:0000313" key="2">
    <source>
        <dbReference type="EMBL" id="MBH8587467.1"/>
    </source>
</evidence>
<evidence type="ECO:0000313" key="3">
    <source>
        <dbReference type="Proteomes" id="UP000641910"/>
    </source>
</evidence>
<dbReference type="EMBL" id="JAECVU010000001">
    <property type="protein sequence ID" value="MBH8587467.1"/>
    <property type="molecule type" value="Genomic_DNA"/>
</dbReference>
<comment type="caution">
    <text evidence="2">The sequence shown here is derived from an EMBL/GenBank/DDBJ whole genome shotgun (WGS) entry which is preliminary data.</text>
</comment>
<name>A0ABS0QDV9_THEVU</name>
<organism evidence="2 3">
    <name type="scientific">Thermoactinomyces vulgaris</name>
    <dbReference type="NCBI Taxonomy" id="2026"/>
    <lineage>
        <taxon>Bacteria</taxon>
        <taxon>Bacillati</taxon>
        <taxon>Bacillota</taxon>
        <taxon>Bacilli</taxon>
        <taxon>Bacillales</taxon>
        <taxon>Thermoactinomycetaceae</taxon>
        <taxon>Thermoactinomyces</taxon>
    </lineage>
</organism>
<dbReference type="InterPro" id="IPR020138">
    <property type="entry name" value="Uncharacterised_YqzF"/>
</dbReference>